<gene>
    <name evidence="1" type="ORF">g.23639</name>
</gene>
<dbReference type="EMBL" id="GECU01018564">
    <property type="protein sequence ID" value="JAS89142.1"/>
    <property type="molecule type" value="Transcribed_RNA"/>
</dbReference>
<proteinExistence type="predicted"/>
<reference evidence="1" key="1">
    <citation type="submission" date="2015-11" db="EMBL/GenBank/DDBJ databases">
        <title>De novo transcriptome assembly of four potential Pierce s Disease insect vectors from Arizona vineyards.</title>
        <authorList>
            <person name="Tassone E.E."/>
        </authorList>
    </citation>
    <scope>NUCLEOTIDE SEQUENCE</scope>
</reference>
<dbReference type="AlphaFoldDB" id="A0A1B6IQD7"/>
<sequence>MVEANKILASRISDLEQRLSSNAPIQLLQQSLASTDVIPLPLRLTDGLLKEMETPKPSPSCNPEPPCNGCDTDIHDSLPQDIQDLVTKALQEIQEENSKTN</sequence>
<accession>A0A1B6IQD7</accession>
<organism evidence="1">
    <name type="scientific">Homalodisca liturata</name>
    <dbReference type="NCBI Taxonomy" id="320908"/>
    <lineage>
        <taxon>Eukaryota</taxon>
        <taxon>Metazoa</taxon>
        <taxon>Ecdysozoa</taxon>
        <taxon>Arthropoda</taxon>
        <taxon>Hexapoda</taxon>
        <taxon>Insecta</taxon>
        <taxon>Pterygota</taxon>
        <taxon>Neoptera</taxon>
        <taxon>Paraneoptera</taxon>
        <taxon>Hemiptera</taxon>
        <taxon>Auchenorrhyncha</taxon>
        <taxon>Membracoidea</taxon>
        <taxon>Cicadellidae</taxon>
        <taxon>Cicadellinae</taxon>
        <taxon>Proconiini</taxon>
        <taxon>Homalodisca</taxon>
    </lineage>
</organism>
<protein>
    <submittedName>
        <fullName evidence="1">Uncharacterized protein</fullName>
    </submittedName>
</protein>
<name>A0A1B6IQD7_9HEMI</name>
<evidence type="ECO:0000313" key="1">
    <source>
        <dbReference type="EMBL" id="JAS89142.1"/>
    </source>
</evidence>